<dbReference type="Gene3D" id="3.10.450.50">
    <property type="match status" value="1"/>
</dbReference>
<reference evidence="2" key="1">
    <citation type="submission" date="2018-12" db="EMBL/GenBank/DDBJ databases">
        <title>Tengunoibacter tsumagoiensis gen. nov., sp. nov., Dictyobacter kobayashii sp. nov., D. alpinus sp. nov., and D. joshuensis sp. nov. and description of Dictyobacteraceae fam. nov. within the order Ktedonobacterales isolated from Tengu-no-mugimeshi.</title>
        <authorList>
            <person name="Wang C.M."/>
            <person name="Zheng Y."/>
            <person name="Sakai Y."/>
            <person name="Toyoda A."/>
            <person name="Minakuchi Y."/>
            <person name="Abe K."/>
            <person name="Yokota A."/>
            <person name="Yabe S."/>
        </authorList>
    </citation>
    <scope>NUCLEOTIDE SEQUENCE [LARGE SCALE GENOMIC DNA]</scope>
    <source>
        <strain evidence="2">S-27</strain>
    </source>
</reference>
<proteinExistence type="predicted"/>
<keyword evidence="2" id="KW-1185">Reference proteome</keyword>
<dbReference type="AlphaFoldDB" id="A0A401Z996"/>
<dbReference type="Proteomes" id="UP000287224">
    <property type="component" value="Unassembled WGS sequence"/>
</dbReference>
<evidence type="ECO:0000313" key="2">
    <source>
        <dbReference type="Proteomes" id="UP000287224"/>
    </source>
</evidence>
<dbReference type="EMBL" id="BIFQ01000001">
    <property type="protein sequence ID" value="GCE03440.1"/>
    <property type="molecule type" value="Genomic_DNA"/>
</dbReference>
<sequence length="141" mass="15676">MQSVTVNEHTNIPGWIRDFYADLDDLKLGNGFDIFIPEVQMIFGTARIQGIAAIKDFFRTIDSPLNTKHIVERFWDGGSTKLIQGKAILAPKTDPDNATTIPFFHVFSLASGHMEKVAYLFIVAGPVDPEKSIPDINQEGL</sequence>
<comment type="caution">
    <text evidence="1">The sequence shown here is derived from an EMBL/GenBank/DDBJ whole genome shotgun (WGS) entry which is preliminary data.</text>
</comment>
<evidence type="ECO:0000313" key="1">
    <source>
        <dbReference type="EMBL" id="GCE03440.1"/>
    </source>
</evidence>
<evidence type="ECO:0008006" key="3">
    <source>
        <dbReference type="Google" id="ProtNLM"/>
    </source>
</evidence>
<organism evidence="1 2">
    <name type="scientific">Dictyobacter aurantiacus</name>
    <dbReference type="NCBI Taxonomy" id="1936993"/>
    <lineage>
        <taxon>Bacteria</taxon>
        <taxon>Bacillati</taxon>
        <taxon>Chloroflexota</taxon>
        <taxon>Ktedonobacteria</taxon>
        <taxon>Ktedonobacterales</taxon>
        <taxon>Dictyobacteraceae</taxon>
        <taxon>Dictyobacter</taxon>
    </lineage>
</organism>
<gene>
    <name evidence="1" type="ORF">KDAU_07690</name>
</gene>
<name>A0A401Z996_9CHLR</name>
<protein>
    <recommendedName>
        <fullName evidence="3">SnoaL-like domain-containing protein</fullName>
    </recommendedName>
</protein>
<accession>A0A401Z996</accession>